<feature type="compositionally biased region" description="Polar residues" evidence="2">
    <location>
        <begin position="1"/>
        <end position="20"/>
    </location>
</feature>
<evidence type="ECO:0000313" key="3">
    <source>
        <dbReference type="EMBL" id="KRX09589.1"/>
    </source>
</evidence>
<evidence type="ECO:0000256" key="1">
    <source>
        <dbReference type="SAM" id="Coils"/>
    </source>
</evidence>
<feature type="coiled-coil region" evidence="1">
    <location>
        <begin position="417"/>
        <end position="502"/>
    </location>
</feature>
<feature type="coiled-coil region" evidence="1">
    <location>
        <begin position="311"/>
        <end position="338"/>
    </location>
</feature>
<dbReference type="Proteomes" id="UP000054937">
    <property type="component" value="Unassembled WGS sequence"/>
</dbReference>
<evidence type="ECO:0000256" key="2">
    <source>
        <dbReference type="SAM" id="MobiDB-lite"/>
    </source>
</evidence>
<dbReference type="InParanoid" id="A0A0V0R5U6"/>
<feature type="region of interest" description="Disordered" evidence="2">
    <location>
        <begin position="1"/>
        <end position="71"/>
    </location>
</feature>
<reference evidence="3 4" key="1">
    <citation type="journal article" date="2015" name="Sci. Rep.">
        <title>Genome of the facultative scuticociliatosis pathogen Pseudocohnilembus persalinus provides insight into its virulence through horizontal gene transfer.</title>
        <authorList>
            <person name="Xiong J."/>
            <person name="Wang G."/>
            <person name="Cheng J."/>
            <person name="Tian M."/>
            <person name="Pan X."/>
            <person name="Warren A."/>
            <person name="Jiang C."/>
            <person name="Yuan D."/>
            <person name="Miao W."/>
        </authorList>
    </citation>
    <scope>NUCLEOTIDE SEQUENCE [LARGE SCALE GENOMIC DNA]</scope>
    <source>
        <strain evidence="3">36N120E</strain>
    </source>
</reference>
<protein>
    <submittedName>
        <fullName evidence="3">Uncharacterized protein</fullName>
    </submittedName>
</protein>
<accession>A0A0V0R5U6</accession>
<organism evidence="3 4">
    <name type="scientific">Pseudocohnilembus persalinus</name>
    <name type="common">Ciliate</name>
    <dbReference type="NCBI Taxonomy" id="266149"/>
    <lineage>
        <taxon>Eukaryota</taxon>
        <taxon>Sar</taxon>
        <taxon>Alveolata</taxon>
        <taxon>Ciliophora</taxon>
        <taxon>Intramacronucleata</taxon>
        <taxon>Oligohymenophorea</taxon>
        <taxon>Scuticociliatia</taxon>
        <taxon>Philasterida</taxon>
        <taxon>Pseudocohnilembidae</taxon>
        <taxon>Pseudocohnilembus</taxon>
    </lineage>
</organism>
<comment type="caution">
    <text evidence="3">The sequence shown here is derived from an EMBL/GenBank/DDBJ whole genome shotgun (WGS) entry which is preliminary data.</text>
</comment>
<feature type="compositionally biased region" description="Basic residues" evidence="2">
    <location>
        <begin position="21"/>
        <end position="31"/>
    </location>
</feature>
<keyword evidence="4" id="KW-1185">Reference proteome</keyword>
<gene>
    <name evidence="3" type="ORF">PPERSA_08621</name>
</gene>
<sequence length="532" mass="64334">MNSKSHYYNTKYQKPYNHKTNYQKHSTHKLPSKQYTDHTNSNHQPQYQNHKKQYNQQQNQQLQQQFQQQNQHHLNKNNINIKNNNNNYNKNININKQRLLTLQIENNLPTLQFTLTNISNIQSVTRDLCDDLLQSGSLQVYQVKNQCLQCTDIKLSNHYMASLVPCNPQVEKLMENQKLDENHIYVSLNENLNILIVFSHGDNQKLDPALEFQEEEVNIFCFRGFVTTQRGGDRYVNLFQNEDPTERLRINKTYDHVKKEFYLENKFNQQILQLQETKQLQKKHSVYEFKEKIFQEQLQRQKDNKNIIVIDDEQEDKMREFEKQLEQKKSEGDEYYQKKIKELLDIHNPDYVGYTDEEIFEIYKGHNDIAIGYLNLTLQKENELFDNYQKYLKQQIIQLDDEILHLKESIVFEQQDNFEKQEELQKLKFKLKNLIENKEEYKIEIQNTIQQSFNQLEQYQSQKCQQANEYFESLFQVKKNKLQQLKSVLEQSHQSKQQFEENTQQMSFKIMFNRSRNRKTKEKITKQLAKNY</sequence>
<keyword evidence="1" id="KW-0175">Coiled coil</keyword>
<dbReference type="AlphaFoldDB" id="A0A0V0R5U6"/>
<name>A0A0V0R5U6_PSEPJ</name>
<evidence type="ECO:0000313" key="4">
    <source>
        <dbReference type="Proteomes" id="UP000054937"/>
    </source>
</evidence>
<feature type="compositionally biased region" description="Low complexity" evidence="2">
    <location>
        <begin position="42"/>
        <end position="71"/>
    </location>
</feature>
<proteinExistence type="predicted"/>
<dbReference type="EMBL" id="LDAU01000046">
    <property type="protein sequence ID" value="KRX09589.1"/>
    <property type="molecule type" value="Genomic_DNA"/>
</dbReference>